<evidence type="ECO:0000313" key="2">
    <source>
        <dbReference type="EMBL" id="MDV3104577.1"/>
    </source>
</evidence>
<proteinExistence type="predicted"/>
<organism evidence="2 3">
    <name type="scientific">Thermococcus waiotapuensis</name>
    <dbReference type="NCBI Taxonomy" id="90909"/>
    <lineage>
        <taxon>Archaea</taxon>
        <taxon>Methanobacteriati</taxon>
        <taxon>Methanobacteriota</taxon>
        <taxon>Thermococci</taxon>
        <taxon>Thermococcales</taxon>
        <taxon>Thermococcaceae</taxon>
        <taxon>Thermococcus</taxon>
    </lineage>
</organism>
<protein>
    <submittedName>
        <fullName evidence="2">DUF234 domain-containing protein</fullName>
    </submittedName>
</protein>
<dbReference type="EMBL" id="JAVDZE010000005">
    <property type="protein sequence ID" value="MDV3104577.1"/>
    <property type="molecule type" value="Genomic_DNA"/>
</dbReference>
<dbReference type="Proteomes" id="UP001245683">
    <property type="component" value="Unassembled WGS sequence"/>
</dbReference>
<gene>
    <name evidence="2" type="ORF">RBI02_08540</name>
</gene>
<evidence type="ECO:0000313" key="3">
    <source>
        <dbReference type="Proteomes" id="UP001245683"/>
    </source>
</evidence>
<accession>A0AAE4NWI8</accession>
<name>A0AAE4NWI8_9EURY</name>
<feature type="domain" description="DUF234" evidence="1">
    <location>
        <begin position="1"/>
        <end position="18"/>
    </location>
</feature>
<dbReference type="Pfam" id="PF03008">
    <property type="entry name" value="DUF234"/>
    <property type="match status" value="1"/>
</dbReference>
<dbReference type="RefSeq" id="WP_315343102.1">
    <property type="nucleotide sequence ID" value="NZ_JAVDZE010000005.1"/>
</dbReference>
<evidence type="ECO:0000259" key="1">
    <source>
        <dbReference type="Pfam" id="PF03008"/>
    </source>
</evidence>
<keyword evidence="3" id="KW-1185">Reference proteome</keyword>
<dbReference type="AlphaFoldDB" id="A0AAE4NWI8"/>
<dbReference type="InterPro" id="IPR004256">
    <property type="entry name" value="DUF234"/>
</dbReference>
<sequence>MPFKFTRIGRWWHRDEEI</sequence>
<comment type="caution">
    <text evidence="2">The sequence shown here is derived from an EMBL/GenBank/DDBJ whole genome shotgun (WGS) entry which is preliminary data.</text>
</comment>
<reference evidence="2 3" key="1">
    <citation type="submission" date="2023-08" db="EMBL/GenBank/DDBJ databases">
        <title>Draft genome sequence of Thermococcus waiotapuensis WT1T, a thermophilic sulphur-dependent archaeon from order Thermococcales.</title>
        <authorList>
            <person name="Manners S.H."/>
            <person name="Carere C.R."/>
            <person name="Dhami M.K."/>
            <person name="Dobson R.C.J."/>
            <person name="Stott M.B."/>
        </authorList>
    </citation>
    <scope>NUCLEOTIDE SEQUENCE [LARGE SCALE GENOMIC DNA]</scope>
    <source>
        <strain evidence="2 3">WT1</strain>
    </source>
</reference>